<dbReference type="EMBL" id="UZAK01001906">
    <property type="protein sequence ID" value="VDO72147.1"/>
    <property type="molecule type" value="Genomic_DNA"/>
</dbReference>
<protein>
    <submittedName>
        <fullName evidence="12">GOLD domain-containing protein</fullName>
    </submittedName>
</protein>
<evidence type="ECO:0000313" key="11">
    <source>
        <dbReference type="Proteomes" id="UP000279833"/>
    </source>
</evidence>
<dbReference type="PROSITE" id="PS50866">
    <property type="entry name" value="GOLD"/>
    <property type="match status" value="1"/>
</dbReference>
<dbReference type="STRING" id="6186.A0A183JHC5"/>
<organism evidence="12">
    <name type="scientific">Schistosoma curassoni</name>
    <dbReference type="NCBI Taxonomy" id="6186"/>
    <lineage>
        <taxon>Eukaryota</taxon>
        <taxon>Metazoa</taxon>
        <taxon>Spiralia</taxon>
        <taxon>Lophotrochozoa</taxon>
        <taxon>Platyhelminthes</taxon>
        <taxon>Trematoda</taxon>
        <taxon>Digenea</taxon>
        <taxon>Strigeidida</taxon>
        <taxon>Schistosomatoidea</taxon>
        <taxon>Schistosomatidae</taxon>
        <taxon>Schistosoma</taxon>
    </lineage>
</organism>
<sequence>MRFICGVSAICLLFCYLSTIKGLRFKLKNGVTKCIQDEAHKDVIVHGEYEITAPHEHTTHIKVRDVKKHILYQRDNIKSGKFAFTTEDFDLFEVCFESQPGNNTDTEQEVFLNIKHGTEAKDFDKMAKAEKLQPIEVLLKKLESLADEIVQDFVVMHSKSSKMRNINESTHTRVLYFSILSMVILIGFACWQVLYLRRYFKSKKLIE</sequence>
<dbReference type="Pfam" id="PF01105">
    <property type="entry name" value="EMP24_GP25L"/>
    <property type="match status" value="1"/>
</dbReference>
<keyword evidence="3 7" id="KW-0812">Transmembrane</keyword>
<feature type="domain" description="GOLD" evidence="9">
    <location>
        <begin position="32"/>
        <end position="116"/>
    </location>
</feature>
<evidence type="ECO:0000256" key="2">
    <source>
        <dbReference type="ARBA" id="ARBA00007104"/>
    </source>
</evidence>
<dbReference type="GO" id="GO:0016020">
    <property type="term" value="C:membrane"/>
    <property type="evidence" value="ECO:0007669"/>
    <property type="project" value="UniProtKB-SubCell"/>
</dbReference>
<accession>A0A183JHC5</accession>
<evidence type="ECO:0000313" key="12">
    <source>
        <dbReference type="WBParaSite" id="SCUD_0000209801-mRNA-1"/>
    </source>
</evidence>
<evidence type="ECO:0000256" key="4">
    <source>
        <dbReference type="ARBA" id="ARBA00022729"/>
    </source>
</evidence>
<evidence type="ECO:0000256" key="1">
    <source>
        <dbReference type="ARBA" id="ARBA00004479"/>
    </source>
</evidence>
<reference evidence="12" key="1">
    <citation type="submission" date="2016-06" db="UniProtKB">
        <authorList>
            <consortium name="WormBaseParasite"/>
        </authorList>
    </citation>
    <scope>IDENTIFICATION</scope>
</reference>
<dbReference type="Proteomes" id="UP000279833">
    <property type="component" value="Unassembled WGS sequence"/>
</dbReference>
<keyword evidence="5 8" id="KW-1133">Transmembrane helix</keyword>
<evidence type="ECO:0000259" key="9">
    <source>
        <dbReference type="PROSITE" id="PS50866"/>
    </source>
</evidence>
<feature type="transmembrane region" description="Helical" evidence="8">
    <location>
        <begin position="174"/>
        <end position="196"/>
    </location>
</feature>
<evidence type="ECO:0000256" key="3">
    <source>
        <dbReference type="ARBA" id="ARBA00022692"/>
    </source>
</evidence>
<keyword evidence="6 8" id="KW-0472">Membrane</keyword>
<keyword evidence="4" id="KW-0732">Signal</keyword>
<evidence type="ECO:0000256" key="8">
    <source>
        <dbReference type="SAM" id="Phobius"/>
    </source>
</evidence>
<dbReference type="SMART" id="SM01190">
    <property type="entry name" value="EMP24_GP25L"/>
    <property type="match status" value="1"/>
</dbReference>
<evidence type="ECO:0000313" key="10">
    <source>
        <dbReference type="EMBL" id="VDO72147.1"/>
    </source>
</evidence>
<dbReference type="WBParaSite" id="SCUD_0000209801-mRNA-1">
    <property type="protein sequence ID" value="SCUD_0000209801-mRNA-1"/>
    <property type="gene ID" value="SCUD_0000209801"/>
</dbReference>
<evidence type="ECO:0000256" key="7">
    <source>
        <dbReference type="RuleBase" id="RU003827"/>
    </source>
</evidence>
<evidence type="ECO:0000256" key="6">
    <source>
        <dbReference type="ARBA" id="ARBA00023136"/>
    </source>
</evidence>
<comment type="similarity">
    <text evidence="2 7">Belongs to the EMP24/GP25L family.</text>
</comment>
<dbReference type="InterPro" id="IPR009038">
    <property type="entry name" value="GOLD_dom"/>
</dbReference>
<name>A0A183JHC5_9TREM</name>
<comment type="subcellular location">
    <subcellularLocation>
        <location evidence="1 7">Membrane</location>
        <topology evidence="1 7">Single-pass type I membrane protein</topology>
    </subcellularLocation>
</comment>
<dbReference type="InterPro" id="IPR015720">
    <property type="entry name" value="Emp24-like"/>
</dbReference>
<dbReference type="AlphaFoldDB" id="A0A183JHC5"/>
<proteinExistence type="inferred from homology"/>
<evidence type="ECO:0000256" key="5">
    <source>
        <dbReference type="ARBA" id="ARBA00022989"/>
    </source>
</evidence>
<keyword evidence="11" id="KW-1185">Reference proteome</keyword>
<reference evidence="10 11" key="2">
    <citation type="submission" date="2018-11" db="EMBL/GenBank/DDBJ databases">
        <authorList>
            <consortium name="Pathogen Informatics"/>
        </authorList>
    </citation>
    <scope>NUCLEOTIDE SEQUENCE [LARGE SCALE GENOMIC DNA]</scope>
    <source>
        <strain evidence="10">Dakar</strain>
        <strain evidence="11">Dakar, Senegal</strain>
    </source>
</reference>
<dbReference type="PANTHER" id="PTHR22811">
    <property type="entry name" value="TRANSMEMBRANE EMP24 DOMAIN-CONTAINING PROTEIN"/>
    <property type="match status" value="1"/>
</dbReference>
<gene>
    <name evidence="10" type="ORF">SCUD_LOCUS2099</name>
</gene>